<feature type="transmembrane region" description="Helical" evidence="5">
    <location>
        <begin position="79"/>
        <end position="105"/>
    </location>
</feature>
<keyword evidence="7" id="KW-1185">Reference proteome</keyword>
<evidence type="ECO:0000256" key="3">
    <source>
        <dbReference type="ARBA" id="ARBA00022989"/>
    </source>
</evidence>
<evidence type="ECO:0000256" key="2">
    <source>
        <dbReference type="ARBA" id="ARBA00022692"/>
    </source>
</evidence>
<dbReference type="EMBL" id="JAUTXY010000011">
    <property type="protein sequence ID" value="MEE2060233.1"/>
    <property type="molecule type" value="Genomic_DNA"/>
</dbReference>
<reference evidence="6 7" key="1">
    <citation type="submission" date="2023-07" db="EMBL/GenBank/DDBJ databases">
        <authorList>
            <person name="Girao M."/>
            <person name="Carvalho M.F."/>
        </authorList>
    </citation>
    <scope>NUCLEOTIDE SEQUENCE [LARGE SCALE GENOMIC DNA]</scope>
    <source>
        <strain evidence="6 7">YIM65754</strain>
    </source>
</reference>
<dbReference type="PANTHER" id="PTHR14948:SF25">
    <property type="entry name" value="DUF4190 DOMAIN-CONTAINING PROTEIN"/>
    <property type="match status" value="1"/>
</dbReference>
<feature type="transmembrane region" description="Helical" evidence="5">
    <location>
        <begin position="32"/>
        <end position="52"/>
    </location>
</feature>
<keyword evidence="4 5" id="KW-0472">Membrane</keyword>
<evidence type="ECO:0000256" key="5">
    <source>
        <dbReference type="SAM" id="Phobius"/>
    </source>
</evidence>
<organism evidence="6 7">
    <name type="scientific">Rhodococcus artemisiae</name>
    <dbReference type="NCBI Taxonomy" id="714159"/>
    <lineage>
        <taxon>Bacteria</taxon>
        <taxon>Bacillati</taxon>
        <taxon>Actinomycetota</taxon>
        <taxon>Actinomycetes</taxon>
        <taxon>Mycobacteriales</taxon>
        <taxon>Nocardiaceae</taxon>
        <taxon>Rhodococcus</taxon>
    </lineage>
</organism>
<keyword evidence="2 5" id="KW-0812">Transmembrane</keyword>
<dbReference type="Pfam" id="PF04505">
    <property type="entry name" value="CD225"/>
    <property type="match status" value="1"/>
</dbReference>
<evidence type="ECO:0000313" key="6">
    <source>
        <dbReference type="EMBL" id="MEE2060233.1"/>
    </source>
</evidence>
<evidence type="ECO:0000256" key="1">
    <source>
        <dbReference type="ARBA" id="ARBA00004370"/>
    </source>
</evidence>
<name>A0ABU7LFC5_9NOCA</name>
<keyword evidence="3 5" id="KW-1133">Transmembrane helix</keyword>
<evidence type="ECO:0000256" key="4">
    <source>
        <dbReference type="ARBA" id="ARBA00023136"/>
    </source>
</evidence>
<dbReference type="InterPro" id="IPR007593">
    <property type="entry name" value="CD225/Dispanin_fam"/>
</dbReference>
<dbReference type="InterPro" id="IPR051423">
    <property type="entry name" value="CD225/Dispanin"/>
</dbReference>
<proteinExistence type="predicted"/>
<dbReference type="PANTHER" id="PTHR14948">
    <property type="entry name" value="NG5"/>
    <property type="match status" value="1"/>
</dbReference>
<evidence type="ECO:0000313" key="7">
    <source>
        <dbReference type="Proteomes" id="UP001336020"/>
    </source>
</evidence>
<comment type="caution">
    <text evidence="6">The sequence shown here is derived from an EMBL/GenBank/DDBJ whole genome shotgun (WGS) entry which is preliminary data.</text>
</comment>
<sequence length="110" mass="12030">MNAYRQFPPPGPGPGVYGSPFHPYGRPPENNLVWGIVATVVFCMPIGIVSLVKASRVNNLWAQGRFDEAHRAARSAKTWAIWSAVIWVVGLMALVVAYFAFWAAVVATTN</sequence>
<protein>
    <submittedName>
        <fullName evidence="6">CD225/dispanin family protein</fullName>
    </submittedName>
</protein>
<dbReference type="RefSeq" id="WP_330135414.1">
    <property type="nucleotide sequence ID" value="NZ_JAUTXY010000011.1"/>
</dbReference>
<dbReference type="Proteomes" id="UP001336020">
    <property type="component" value="Unassembled WGS sequence"/>
</dbReference>
<comment type="subcellular location">
    <subcellularLocation>
        <location evidence="1">Membrane</location>
    </subcellularLocation>
</comment>
<gene>
    <name evidence="6" type="ORF">Q7514_22180</name>
</gene>
<accession>A0ABU7LFC5</accession>